<dbReference type="GO" id="GO:0005739">
    <property type="term" value="C:mitochondrion"/>
    <property type="evidence" value="ECO:0007669"/>
    <property type="project" value="TreeGrafter"/>
</dbReference>
<reference evidence="2" key="1">
    <citation type="submission" date="2021-03" db="EMBL/GenBank/DDBJ databases">
        <authorList>
            <person name="Li Z."/>
            <person name="Yang C."/>
        </authorList>
    </citation>
    <scope>NUCLEOTIDE SEQUENCE</scope>
    <source>
        <strain evidence="2">Dzin_1.0</strain>
        <tissue evidence="2">Leaf</tissue>
    </source>
</reference>
<evidence type="ECO:0000313" key="3">
    <source>
        <dbReference type="Proteomes" id="UP001085076"/>
    </source>
</evidence>
<evidence type="ECO:0000313" key="2">
    <source>
        <dbReference type="EMBL" id="KAJ0974575.1"/>
    </source>
</evidence>
<dbReference type="AlphaFoldDB" id="A0A9D5CLY5"/>
<keyword evidence="3" id="KW-1185">Reference proteome</keyword>
<dbReference type="OrthoDB" id="1717827at2759"/>
<accession>A0A9D5CLY5</accession>
<comment type="caution">
    <text evidence="2">The sequence shown here is derived from an EMBL/GenBank/DDBJ whole genome shotgun (WGS) entry which is preliminary data.</text>
</comment>
<dbReference type="PANTHER" id="PTHR45717">
    <property type="entry name" value="OS12G0527900 PROTEIN"/>
    <property type="match status" value="1"/>
</dbReference>
<dbReference type="EMBL" id="JAGGNH010000004">
    <property type="protein sequence ID" value="KAJ0974575.1"/>
    <property type="molecule type" value="Genomic_DNA"/>
</dbReference>
<organism evidence="2 3">
    <name type="scientific">Dioscorea zingiberensis</name>
    <dbReference type="NCBI Taxonomy" id="325984"/>
    <lineage>
        <taxon>Eukaryota</taxon>
        <taxon>Viridiplantae</taxon>
        <taxon>Streptophyta</taxon>
        <taxon>Embryophyta</taxon>
        <taxon>Tracheophyta</taxon>
        <taxon>Spermatophyta</taxon>
        <taxon>Magnoliopsida</taxon>
        <taxon>Liliopsida</taxon>
        <taxon>Dioscoreales</taxon>
        <taxon>Dioscoreaceae</taxon>
        <taxon>Dioscorea</taxon>
    </lineage>
</organism>
<dbReference type="PANTHER" id="PTHR45717:SF14">
    <property type="entry name" value="LARGE RIBOSOMAL SUBUNIT PROTEIN ML101 (RPPR4)"/>
    <property type="match status" value="1"/>
</dbReference>
<name>A0A9D5CLY5_9LILI</name>
<sequence>MDYHLNKGDMKSVVYCVDRGMKKGKSHARIWLPPPNVVKSIMQYFEDKKDVNGAEKFIEVLKTVQPELPTEVFEALIRTYAASGKTSPGMRLRLKMENATVNEATEKLLDQVCAE</sequence>
<reference evidence="2" key="2">
    <citation type="journal article" date="2022" name="Hortic Res">
        <title>The genome of Dioscorea zingiberensis sheds light on the biosynthesis, origin and evolution of the medicinally important diosgenin saponins.</title>
        <authorList>
            <person name="Li Y."/>
            <person name="Tan C."/>
            <person name="Li Z."/>
            <person name="Guo J."/>
            <person name="Li S."/>
            <person name="Chen X."/>
            <person name="Wang C."/>
            <person name="Dai X."/>
            <person name="Yang H."/>
            <person name="Song W."/>
            <person name="Hou L."/>
            <person name="Xu J."/>
            <person name="Tong Z."/>
            <person name="Xu A."/>
            <person name="Yuan X."/>
            <person name="Wang W."/>
            <person name="Yang Q."/>
            <person name="Chen L."/>
            <person name="Sun Z."/>
            <person name="Wang K."/>
            <person name="Pan B."/>
            <person name="Chen J."/>
            <person name="Bao Y."/>
            <person name="Liu F."/>
            <person name="Qi X."/>
            <person name="Gang D.R."/>
            <person name="Wen J."/>
            <person name="Li J."/>
        </authorList>
    </citation>
    <scope>NUCLEOTIDE SEQUENCE</scope>
    <source>
        <strain evidence="2">Dzin_1.0</strain>
    </source>
</reference>
<protein>
    <recommendedName>
        <fullName evidence="4">Pentatricopeptide repeat-containing protein</fullName>
    </recommendedName>
</protein>
<gene>
    <name evidence="2" type="ORF">J5N97_016540</name>
</gene>
<evidence type="ECO:0000256" key="1">
    <source>
        <dbReference type="ARBA" id="ARBA00007626"/>
    </source>
</evidence>
<proteinExistence type="inferred from homology"/>
<comment type="similarity">
    <text evidence="1">Belongs to the PPR family. P subfamily.</text>
</comment>
<dbReference type="Proteomes" id="UP001085076">
    <property type="component" value="Miscellaneous, Linkage group lg04"/>
</dbReference>
<evidence type="ECO:0008006" key="4">
    <source>
        <dbReference type="Google" id="ProtNLM"/>
    </source>
</evidence>